<reference evidence="2" key="1">
    <citation type="submission" date="2021-02" db="EMBL/GenBank/DDBJ databases">
        <authorList>
            <person name="Dougan E. K."/>
            <person name="Rhodes N."/>
            <person name="Thang M."/>
            <person name="Chan C."/>
        </authorList>
    </citation>
    <scope>NUCLEOTIDE SEQUENCE</scope>
</reference>
<feature type="region of interest" description="Disordered" evidence="1">
    <location>
        <begin position="601"/>
        <end position="653"/>
    </location>
</feature>
<sequence>MGIGGSLVECPDNWQLDPSLPGVQALGRLFFTGSNGRQWDAEVSVLLALAHERAPPGGHGEAMVDLQWWRDNVAATDEDAATLAFDILATDPAGRQLNLYEVLSCGAVLSPHLRPEAKVAVMCGLWSGREDGRLTVSATACFLSSLLQGFHRLGVLVPSPPPSDDVENDVCRLLWVLRKQQPNRNDAMAFEELLLISQLDCSIVQFFHTFAGNASLLPGGNECSLEAPSPEVSQPAKGGGRGVKAGEEKASAIGKGGAVGKGGKGGGRGRAAPPAARGASRPPVALRLGRDAAVVAGTDGKSAGRASTDGKKVSAVTASALLSRREVLEAFDTFKAIRAEQDRLPKRKQGTSSTCDTTAIRSIMRIKNPQVQMAVRRLLSRGQSLEIRDLLRMIALAKAPAAFSDGHLRIFEAWITEKVQLSDSELIKYRLDRPLPAPGVMGLGGHEAGRRRLQALMRRARAPTVQAWLQRQRTALSGVQAARSRQTSPASSPKQLLGGDYALTLEQMVVQAVLPTELATAAARTFGWVGSHVVSEGSFLELFVPVPPEDYHTLDFMRSFRRAWLLITESQDDESLTGAVSPSPGKDRSWLFGEGELEVEGELRMGPRLPSRPSSAPPATYGNGTAHGNLDAERSESEAQGGDGLLPLQRPAGAVPGSRAAAVCAESDAQRGGPSAATPALCSSGGKGYGAPARLPEADANRRPPSGAQRGHLTSSEPPPIRPLDREVPGEDDAADDCLGEADEAHSSGQPHVAAGSPAYSPSTPPPRPERCPPSPNEASRPSSRPSRLGSPQLAPQAVSESLGQPVVQGQTVGFLVLVLYAS</sequence>
<dbReference type="AlphaFoldDB" id="A0A813KEQ1"/>
<evidence type="ECO:0000256" key="1">
    <source>
        <dbReference type="SAM" id="MobiDB-lite"/>
    </source>
</evidence>
<dbReference type="EMBL" id="CAJNNW010028961">
    <property type="protein sequence ID" value="CAE8698431.1"/>
    <property type="molecule type" value="Genomic_DNA"/>
</dbReference>
<proteinExistence type="predicted"/>
<feature type="compositionally biased region" description="Low complexity" evidence="1">
    <location>
        <begin position="777"/>
        <end position="792"/>
    </location>
</feature>
<feature type="compositionally biased region" description="Low complexity" evidence="1">
    <location>
        <begin position="270"/>
        <end position="282"/>
    </location>
</feature>
<feature type="region of interest" description="Disordered" evidence="1">
    <location>
        <begin position="225"/>
        <end position="282"/>
    </location>
</feature>
<feature type="compositionally biased region" description="Gly residues" evidence="1">
    <location>
        <begin position="254"/>
        <end position="269"/>
    </location>
</feature>
<name>A0A813KEQ1_POLGL</name>
<comment type="caution">
    <text evidence="2">The sequence shown here is derived from an EMBL/GenBank/DDBJ whole genome shotgun (WGS) entry which is preliminary data.</text>
</comment>
<dbReference type="Proteomes" id="UP000626109">
    <property type="component" value="Unassembled WGS sequence"/>
</dbReference>
<organism evidence="2 3">
    <name type="scientific">Polarella glacialis</name>
    <name type="common">Dinoflagellate</name>
    <dbReference type="NCBI Taxonomy" id="89957"/>
    <lineage>
        <taxon>Eukaryota</taxon>
        <taxon>Sar</taxon>
        <taxon>Alveolata</taxon>
        <taxon>Dinophyceae</taxon>
        <taxon>Suessiales</taxon>
        <taxon>Suessiaceae</taxon>
        <taxon>Polarella</taxon>
    </lineage>
</organism>
<feature type="compositionally biased region" description="Acidic residues" evidence="1">
    <location>
        <begin position="730"/>
        <end position="742"/>
    </location>
</feature>
<feature type="compositionally biased region" description="Low complexity" evidence="1">
    <location>
        <begin position="607"/>
        <end position="619"/>
    </location>
</feature>
<evidence type="ECO:0000313" key="3">
    <source>
        <dbReference type="Proteomes" id="UP000626109"/>
    </source>
</evidence>
<accession>A0A813KEQ1</accession>
<protein>
    <submittedName>
        <fullName evidence="2">Uncharacterized protein</fullName>
    </submittedName>
</protein>
<feature type="compositionally biased region" description="Pro residues" evidence="1">
    <location>
        <begin position="763"/>
        <end position="776"/>
    </location>
</feature>
<gene>
    <name evidence="2" type="ORF">PGLA2088_LOCUS30736</name>
</gene>
<evidence type="ECO:0000313" key="2">
    <source>
        <dbReference type="EMBL" id="CAE8698431.1"/>
    </source>
</evidence>
<feature type="region of interest" description="Disordered" evidence="1">
    <location>
        <begin position="688"/>
        <end position="803"/>
    </location>
</feature>